<dbReference type="InterPro" id="IPR014937">
    <property type="entry name" value="DUF1810"/>
</dbReference>
<dbReference type="Proteomes" id="UP000576821">
    <property type="component" value="Unassembled WGS sequence"/>
</dbReference>
<name>A0A846MEW6_9SPHN</name>
<organism evidence="1 2">
    <name type="scientific">Sphingobium vermicomposti</name>
    <dbReference type="NCBI Taxonomy" id="529005"/>
    <lineage>
        <taxon>Bacteria</taxon>
        <taxon>Pseudomonadati</taxon>
        <taxon>Pseudomonadota</taxon>
        <taxon>Alphaproteobacteria</taxon>
        <taxon>Sphingomonadales</taxon>
        <taxon>Sphingomonadaceae</taxon>
        <taxon>Sphingobium</taxon>
    </lineage>
</organism>
<gene>
    <name evidence="1" type="ORF">FHS54_001331</name>
</gene>
<dbReference type="InterPro" id="IPR036287">
    <property type="entry name" value="Rv1873-like_sf"/>
</dbReference>
<comment type="caution">
    <text evidence="1">The sequence shown here is derived from an EMBL/GenBank/DDBJ whole genome shotgun (WGS) entry which is preliminary data.</text>
</comment>
<accession>A0A846MEW6</accession>
<dbReference type="Pfam" id="PF08837">
    <property type="entry name" value="DUF1810"/>
    <property type="match status" value="1"/>
</dbReference>
<protein>
    <submittedName>
        <fullName evidence="1">Uncharacterized protein (DUF1810 family)</fullName>
    </submittedName>
</protein>
<dbReference type="RefSeq" id="WP_167303001.1">
    <property type="nucleotide sequence ID" value="NZ_JAASQR010000002.1"/>
</dbReference>
<evidence type="ECO:0000313" key="2">
    <source>
        <dbReference type="Proteomes" id="UP000576821"/>
    </source>
</evidence>
<keyword evidence="2" id="KW-1185">Reference proteome</keyword>
<dbReference type="PIRSF" id="PIRSF008546">
    <property type="entry name" value="UCP008546"/>
    <property type="match status" value="1"/>
</dbReference>
<proteinExistence type="predicted"/>
<dbReference type="Gene3D" id="1.25.40.380">
    <property type="entry name" value="Protein of unknown function DUF1810"/>
    <property type="match status" value="1"/>
</dbReference>
<dbReference type="EMBL" id="JAASQR010000002">
    <property type="protein sequence ID" value="NIJ16365.1"/>
    <property type="molecule type" value="Genomic_DNA"/>
</dbReference>
<evidence type="ECO:0000313" key="1">
    <source>
        <dbReference type="EMBL" id="NIJ16365.1"/>
    </source>
</evidence>
<dbReference type="AlphaFoldDB" id="A0A846MEW6"/>
<sequence length="140" mass="15539">MTSDATLARFVEAQANSYATALAEIRAGAKRSHWIWFIFPQLRGLGQSETAHYYGIASMEEARAYLAHDLLGSRYRECVEALQQLHTSDPVAVFGSVDAMKLRSSLTLFEAVEPNALLAAALDRWFDGERDAATRQMLAN</sequence>
<dbReference type="SUPFAM" id="SSF140736">
    <property type="entry name" value="Rv1873-like"/>
    <property type="match status" value="1"/>
</dbReference>
<reference evidence="1 2" key="1">
    <citation type="submission" date="2020-03" db="EMBL/GenBank/DDBJ databases">
        <title>Genomic Encyclopedia of Type Strains, Phase IV (KMG-IV): sequencing the most valuable type-strain genomes for metagenomic binning, comparative biology and taxonomic classification.</title>
        <authorList>
            <person name="Goeker M."/>
        </authorList>
    </citation>
    <scope>NUCLEOTIDE SEQUENCE [LARGE SCALE GENOMIC DNA]</scope>
    <source>
        <strain evidence="1 2">DSM 21299</strain>
    </source>
</reference>